<reference evidence="1 5" key="2">
    <citation type="submission" date="2018-11" db="EMBL/GenBank/DDBJ databases">
        <title>Bradyrhizobium sp. nov., isolated from effective nodules of peanut in China.</title>
        <authorList>
            <person name="Li Y."/>
        </authorList>
    </citation>
    <scope>NUCLEOTIDE SEQUENCE [LARGE SCALE GENOMIC DNA]</scope>
    <source>
        <strain evidence="1 5">CCBAU 51770</strain>
        <strain evidence="2 4">CCBAU 51781</strain>
    </source>
</reference>
<comment type="caution">
    <text evidence="1">The sequence shown here is derived from an EMBL/GenBank/DDBJ whole genome shotgun (WGS) entry which is preliminary data.</text>
</comment>
<dbReference type="EMBL" id="LBJM01000211">
    <property type="protein sequence ID" value="RXH21046.1"/>
    <property type="molecule type" value="Genomic_DNA"/>
</dbReference>
<keyword evidence="4" id="KW-1185">Reference proteome</keyword>
<evidence type="ECO:0000313" key="2">
    <source>
        <dbReference type="EMBL" id="RXG97040.1"/>
    </source>
</evidence>
<evidence type="ECO:0000313" key="5">
    <source>
        <dbReference type="Proteomes" id="UP000290174"/>
    </source>
</evidence>
<organism evidence="1 5">
    <name type="scientific">Bradyrhizobium zhanjiangense</name>
    <dbReference type="NCBI Taxonomy" id="1325107"/>
    <lineage>
        <taxon>Bacteria</taxon>
        <taxon>Pseudomonadati</taxon>
        <taxon>Pseudomonadota</taxon>
        <taxon>Alphaproteobacteria</taxon>
        <taxon>Hyphomicrobiales</taxon>
        <taxon>Nitrobacteraceae</taxon>
        <taxon>Bradyrhizobium</taxon>
    </lineage>
</organism>
<dbReference type="Proteomes" id="UP000290174">
    <property type="component" value="Unassembled WGS sequence"/>
</dbReference>
<dbReference type="Proteomes" id="UP000289946">
    <property type="component" value="Unassembled WGS sequence"/>
</dbReference>
<reference evidence="3 6" key="1">
    <citation type="submission" date="2015-04" db="EMBL/GenBank/DDBJ databases">
        <title>Comparative genomics of rhizobia nodulating Arachis hypogaea in China.</title>
        <authorList>
            <person name="Li Y."/>
        </authorList>
    </citation>
    <scope>NUCLEOTIDE SEQUENCE [LARGE SCALE GENOMIC DNA]</scope>
    <source>
        <strain evidence="3 6">CCBAU 51787</strain>
    </source>
</reference>
<accession>A0A4Q0RSQ3</accession>
<dbReference type="EMBL" id="RKMK01000017">
    <property type="protein sequence ID" value="RXG94734.1"/>
    <property type="molecule type" value="Genomic_DNA"/>
</dbReference>
<proteinExistence type="predicted"/>
<protein>
    <submittedName>
        <fullName evidence="1">Uncharacterized protein</fullName>
    </submittedName>
</protein>
<sequence>MAERIDVEVTGKSQFEVAYDMARFILINMEGRQVKSIKRQEFLHLVADCIEALRGIKAKEIIS</sequence>
<dbReference type="Proteomes" id="UP000290565">
    <property type="component" value="Unassembled WGS sequence"/>
</dbReference>
<name>A0A4Q0QKQ5_9BRAD</name>
<accession>A0A4Q0QKQ5</accession>
<gene>
    <name evidence="1" type="ORF">EAS61_19780</name>
    <name evidence="2" type="ORF">EAS62_10165</name>
    <name evidence="3" type="ORF">XH94_39200</name>
</gene>
<evidence type="ECO:0000313" key="3">
    <source>
        <dbReference type="EMBL" id="RXH21046.1"/>
    </source>
</evidence>
<dbReference type="AlphaFoldDB" id="A0A4Q0QKQ5"/>
<evidence type="ECO:0000313" key="4">
    <source>
        <dbReference type="Proteomes" id="UP000289946"/>
    </source>
</evidence>
<dbReference type="EMBL" id="RDRA01000005">
    <property type="protein sequence ID" value="RXG97040.1"/>
    <property type="molecule type" value="Genomic_DNA"/>
</dbReference>
<evidence type="ECO:0000313" key="1">
    <source>
        <dbReference type="EMBL" id="RXG94734.1"/>
    </source>
</evidence>
<evidence type="ECO:0000313" key="6">
    <source>
        <dbReference type="Proteomes" id="UP000290565"/>
    </source>
</evidence>